<proteinExistence type="predicted"/>
<organism evidence="1">
    <name type="scientific">Lepeophtheirus salmonis</name>
    <name type="common">Salmon louse</name>
    <name type="synonym">Caligus salmonis</name>
    <dbReference type="NCBI Taxonomy" id="72036"/>
    <lineage>
        <taxon>Eukaryota</taxon>
        <taxon>Metazoa</taxon>
        <taxon>Ecdysozoa</taxon>
        <taxon>Arthropoda</taxon>
        <taxon>Crustacea</taxon>
        <taxon>Multicrustacea</taxon>
        <taxon>Hexanauplia</taxon>
        <taxon>Copepoda</taxon>
        <taxon>Siphonostomatoida</taxon>
        <taxon>Caligidae</taxon>
        <taxon>Lepeophtheirus</taxon>
    </lineage>
</organism>
<reference evidence="1" key="1">
    <citation type="submission" date="2014-05" db="EMBL/GenBank/DDBJ databases">
        <authorList>
            <person name="Chronopoulou M."/>
        </authorList>
    </citation>
    <scope>NUCLEOTIDE SEQUENCE</scope>
    <source>
        <tissue evidence="1">Whole organism</tissue>
    </source>
</reference>
<accession>A0A0K2VB85</accession>
<sequence length="23" mass="2638">MNNCWELFTGLKGANSTNQRSEH</sequence>
<dbReference type="EMBL" id="HACA01030194">
    <property type="protein sequence ID" value="CDW47555.1"/>
    <property type="molecule type" value="Transcribed_RNA"/>
</dbReference>
<protein>
    <submittedName>
        <fullName evidence="1">Uncharacterized protein</fullName>
    </submittedName>
</protein>
<evidence type="ECO:0000313" key="1">
    <source>
        <dbReference type="EMBL" id="CDW47555.1"/>
    </source>
</evidence>
<dbReference type="AlphaFoldDB" id="A0A0K2VB85"/>
<name>A0A0K2VB85_LEPSM</name>